<dbReference type="RefSeq" id="XP_005709058.1">
    <property type="nucleotide sequence ID" value="XM_005709001.1"/>
</dbReference>
<evidence type="ECO:0000256" key="5">
    <source>
        <dbReference type="ARBA" id="ARBA00023136"/>
    </source>
</evidence>
<feature type="transmembrane region" description="Helical" evidence="6">
    <location>
        <begin position="44"/>
        <end position="63"/>
    </location>
</feature>
<dbReference type="PANTHER" id="PTHR32001">
    <property type="entry name" value="KERATINOCYTE-ASSOCIATED PROTEIN 2"/>
    <property type="match status" value="1"/>
</dbReference>
<evidence type="ECO:0000256" key="1">
    <source>
        <dbReference type="ARBA" id="ARBA00004141"/>
    </source>
</evidence>
<reference evidence="8" key="1">
    <citation type="journal article" date="2013" name="Science">
        <title>Gene transfer from bacteria and archaea facilitated evolution of an extremophilic eukaryote.</title>
        <authorList>
            <person name="Schonknecht G."/>
            <person name="Chen W.H."/>
            <person name="Ternes C.M."/>
            <person name="Barbier G.G."/>
            <person name="Shrestha R.P."/>
            <person name="Stanke M."/>
            <person name="Brautigam A."/>
            <person name="Baker B.J."/>
            <person name="Banfield J.F."/>
            <person name="Garavito R.M."/>
            <person name="Carr K."/>
            <person name="Wilkerson C."/>
            <person name="Rensing S.A."/>
            <person name="Gagneul D."/>
            <person name="Dickenson N.E."/>
            <person name="Oesterhelt C."/>
            <person name="Lercher M.J."/>
            <person name="Weber A.P."/>
        </authorList>
    </citation>
    <scope>NUCLEOTIDE SEQUENCE [LARGE SCALE GENOMIC DNA]</scope>
    <source>
        <strain evidence="8">074W</strain>
    </source>
</reference>
<dbReference type="PANTHER" id="PTHR32001:SF1">
    <property type="entry name" value="KERATINOCYTE-ASSOCIATED PROTEIN 2"/>
    <property type="match status" value="1"/>
</dbReference>
<sequence length="126" mass="13975">MRDNNHIAGPGFSCFFSFLTSILLFSIAQLGWEFFRSTPTRTVLGGALCALFYSFCLIGVCNLEDCLDLQRIAGYGEVCVCLLTSLLLAATIHPVCITTCLLFSVISTLCLQQVAKNVYFTKERRK</sequence>
<evidence type="ECO:0000313" key="7">
    <source>
        <dbReference type="EMBL" id="EME32538.1"/>
    </source>
</evidence>
<protein>
    <submittedName>
        <fullName evidence="7">Uncharacterized protein</fullName>
    </submittedName>
</protein>
<organism evidence="7 8">
    <name type="scientific">Galdieria sulphuraria</name>
    <name type="common">Red alga</name>
    <dbReference type="NCBI Taxonomy" id="130081"/>
    <lineage>
        <taxon>Eukaryota</taxon>
        <taxon>Rhodophyta</taxon>
        <taxon>Bangiophyceae</taxon>
        <taxon>Galdieriales</taxon>
        <taxon>Galdieriaceae</taxon>
        <taxon>Galdieria</taxon>
    </lineage>
</organism>
<keyword evidence="3 6" id="KW-0812">Transmembrane</keyword>
<dbReference type="OrthoDB" id="1111004at2759"/>
<dbReference type="GeneID" id="17091108"/>
<dbReference type="Pfam" id="PF09775">
    <property type="entry name" value="Keratin_assoc"/>
    <property type="match status" value="1"/>
</dbReference>
<proteinExistence type="inferred from homology"/>
<dbReference type="EMBL" id="KB454485">
    <property type="protein sequence ID" value="EME32538.1"/>
    <property type="molecule type" value="Genomic_DNA"/>
</dbReference>
<dbReference type="AlphaFoldDB" id="M2Y8Y4"/>
<dbReference type="KEGG" id="gsl:Gasu_03120"/>
<name>M2Y8Y4_GALSU</name>
<dbReference type="Proteomes" id="UP000030680">
    <property type="component" value="Unassembled WGS sequence"/>
</dbReference>
<evidence type="ECO:0000256" key="4">
    <source>
        <dbReference type="ARBA" id="ARBA00022989"/>
    </source>
</evidence>
<keyword evidence="5 6" id="KW-0472">Membrane</keyword>
<feature type="transmembrane region" description="Helical" evidence="6">
    <location>
        <begin position="75"/>
        <end position="95"/>
    </location>
</feature>
<dbReference type="Gramene" id="EME32538">
    <property type="protein sequence ID" value="EME32538"/>
    <property type="gene ID" value="Gasu_03120"/>
</dbReference>
<dbReference type="GO" id="GO:0016020">
    <property type="term" value="C:membrane"/>
    <property type="evidence" value="ECO:0007669"/>
    <property type="project" value="UniProtKB-SubCell"/>
</dbReference>
<accession>M2Y8Y4</accession>
<dbReference type="InterPro" id="IPR018614">
    <property type="entry name" value="KRTCAP2"/>
</dbReference>
<feature type="transmembrane region" description="Helical" evidence="6">
    <location>
        <begin position="12"/>
        <end position="32"/>
    </location>
</feature>
<evidence type="ECO:0000256" key="2">
    <source>
        <dbReference type="ARBA" id="ARBA00007279"/>
    </source>
</evidence>
<dbReference type="eggNOG" id="ENOG502SESJ">
    <property type="taxonomic scope" value="Eukaryota"/>
</dbReference>
<evidence type="ECO:0000256" key="6">
    <source>
        <dbReference type="SAM" id="Phobius"/>
    </source>
</evidence>
<dbReference type="OMA" id="ATIHPVC"/>
<evidence type="ECO:0000256" key="3">
    <source>
        <dbReference type="ARBA" id="ARBA00022692"/>
    </source>
</evidence>
<evidence type="ECO:0000313" key="8">
    <source>
        <dbReference type="Proteomes" id="UP000030680"/>
    </source>
</evidence>
<comment type="subcellular location">
    <subcellularLocation>
        <location evidence="1">Membrane</location>
        <topology evidence="1">Multi-pass membrane protein</topology>
    </subcellularLocation>
</comment>
<gene>
    <name evidence="7" type="ORF">Gasu_03120</name>
</gene>
<comment type="similarity">
    <text evidence="2">Belongs to the KRTCAP2 family.</text>
</comment>
<keyword evidence="4 6" id="KW-1133">Transmembrane helix</keyword>
<keyword evidence="8" id="KW-1185">Reference proteome</keyword>